<evidence type="ECO:0000256" key="1">
    <source>
        <dbReference type="ARBA" id="ARBA00004123"/>
    </source>
</evidence>
<gene>
    <name evidence="10" type="ORF">O3P69_016007</name>
</gene>
<proteinExistence type="inferred from homology"/>
<evidence type="ECO:0000256" key="4">
    <source>
        <dbReference type="ARBA" id="ARBA00022490"/>
    </source>
</evidence>
<sequence length="584" mass="61521">MTAMLPQGVTVNVTEGGIALAKADGESDDVNHWQNRFKIVKIDSNEPFKRGRWICLDFMDSPAVTAAGSVKKDDGSTVVVTGTVLKDGEAGDATQPQTVVQLTVPQQQQDQQKQQQQQQPQQQQQQQVPQPQQPQQQQQPAPPQGQTSQAQPHSVPVPQQYQVPHSSQASTPMVPASQGTVPLQPSTHLPGPPTNQGQATMPYPPHSQPGPLQGQLQPQISQGYTAATQAPQATSQIHPSPSPHTPPQAQPPLQQPLQPPPLQQPPPQLQAPQGSQPSVPQQPAVSSSGGVMVPPTSLTQPPPHQTPLTSQSMPPAQQPQQGLPGQNVPQSGVLAQPLQPGVMASLSSQTLPQPGVAHQPTPVMTQPQAGLSQKAAAGQPQLNQPLPSKPLAAGTQQLPSVAASQQQAVGASMVPATVAMGATQQLPAASAASTIKSSGLVPTPATTPAQPQTHHTLATAAPSAADQAQPSLSQPQKPPTNLEGIPLAQPVDEATNATPPAQQDESESASTASTVAIDNKIEQAMDLVKSHLMFAVREEVEVLKEKITELLDRISQLEYENMVLRQYATQEALQKIQQHHASNT</sequence>
<feature type="compositionally biased region" description="Pro residues" evidence="9">
    <location>
        <begin position="240"/>
        <end position="269"/>
    </location>
</feature>
<keyword evidence="8" id="KW-0175">Coiled coil</keyword>
<keyword evidence="11" id="KW-1185">Reference proteome</keyword>
<dbReference type="Gene3D" id="1.20.5.490">
    <property type="entry name" value="Single helix bin"/>
    <property type="match status" value="1"/>
</dbReference>
<feature type="compositionally biased region" description="Polar residues" evidence="9">
    <location>
        <begin position="425"/>
        <end position="437"/>
    </location>
</feature>
<feature type="compositionally biased region" description="Low complexity" evidence="9">
    <location>
        <begin position="270"/>
        <end position="299"/>
    </location>
</feature>
<evidence type="ECO:0000256" key="6">
    <source>
        <dbReference type="ARBA" id="ARBA00023163"/>
    </source>
</evidence>
<feature type="compositionally biased region" description="Polar residues" evidence="9">
    <location>
        <begin position="362"/>
        <end position="371"/>
    </location>
</feature>
<organism evidence="10 11">
    <name type="scientific">Scylla paramamosain</name>
    <name type="common">Mud crab</name>
    <dbReference type="NCBI Taxonomy" id="85552"/>
    <lineage>
        <taxon>Eukaryota</taxon>
        <taxon>Metazoa</taxon>
        <taxon>Ecdysozoa</taxon>
        <taxon>Arthropoda</taxon>
        <taxon>Crustacea</taxon>
        <taxon>Multicrustacea</taxon>
        <taxon>Malacostraca</taxon>
        <taxon>Eumalacostraca</taxon>
        <taxon>Eucarida</taxon>
        <taxon>Decapoda</taxon>
        <taxon>Pleocyemata</taxon>
        <taxon>Brachyura</taxon>
        <taxon>Eubrachyura</taxon>
        <taxon>Portunoidea</taxon>
        <taxon>Portunidae</taxon>
        <taxon>Portuninae</taxon>
        <taxon>Scylla</taxon>
    </lineage>
</organism>
<evidence type="ECO:0000256" key="9">
    <source>
        <dbReference type="SAM" id="MobiDB-lite"/>
    </source>
</evidence>
<dbReference type="GO" id="GO:0008284">
    <property type="term" value="P:positive regulation of cell population proliferation"/>
    <property type="evidence" value="ECO:0007669"/>
    <property type="project" value="TreeGrafter"/>
</dbReference>
<comment type="subcellular location">
    <subcellularLocation>
        <location evidence="2">Cytoplasm</location>
    </subcellularLocation>
    <subcellularLocation>
        <location evidence="1">Nucleus</location>
    </subcellularLocation>
</comment>
<evidence type="ECO:0000313" key="11">
    <source>
        <dbReference type="Proteomes" id="UP001487740"/>
    </source>
</evidence>
<reference evidence="10 11" key="1">
    <citation type="submission" date="2023-03" db="EMBL/GenBank/DDBJ databases">
        <title>High-quality genome of Scylla paramamosain provides insights in environmental adaptation.</title>
        <authorList>
            <person name="Zhang L."/>
        </authorList>
    </citation>
    <scope>NUCLEOTIDE SEQUENCE [LARGE SCALE GENOMIC DNA]</scope>
    <source>
        <strain evidence="10">LZ_2023a</strain>
        <tissue evidence="10">Muscle</tissue>
    </source>
</reference>
<evidence type="ECO:0000256" key="7">
    <source>
        <dbReference type="ARBA" id="ARBA00023242"/>
    </source>
</evidence>
<comment type="caution">
    <text evidence="10">The sequence shown here is derived from an EMBL/GenBank/DDBJ whole genome shotgun (WGS) entry which is preliminary data.</text>
</comment>
<feature type="compositionally biased region" description="Polar residues" evidence="9">
    <location>
        <begin position="157"/>
        <end position="187"/>
    </location>
</feature>
<dbReference type="GO" id="GO:0005829">
    <property type="term" value="C:cytosol"/>
    <property type="evidence" value="ECO:0007669"/>
    <property type="project" value="TreeGrafter"/>
</dbReference>
<feature type="compositionally biased region" description="Low complexity" evidence="9">
    <location>
        <begin position="111"/>
        <end position="152"/>
    </location>
</feature>
<dbReference type="InterPro" id="IPR047862">
    <property type="entry name" value="TSC22/BUN_CS"/>
</dbReference>
<keyword evidence="5" id="KW-0805">Transcription regulation</keyword>
<dbReference type="GO" id="GO:0005634">
    <property type="term" value="C:nucleus"/>
    <property type="evidence" value="ECO:0007669"/>
    <property type="project" value="UniProtKB-SubCell"/>
</dbReference>
<dbReference type="PANTHER" id="PTHR46745">
    <property type="entry name" value="TSC22 DOMAIN FAMILY PROTEIN 1"/>
    <property type="match status" value="1"/>
</dbReference>
<dbReference type="GO" id="GO:0043066">
    <property type="term" value="P:negative regulation of apoptotic process"/>
    <property type="evidence" value="ECO:0007669"/>
    <property type="project" value="TreeGrafter"/>
</dbReference>
<dbReference type="GO" id="GO:0006357">
    <property type="term" value="P:regulation of transcription by RNA polymerase II"/>
    <property type="evidence" value="ECO:0007669"/>
    <property type="project" value="InterPro"/>
</dbReference>
<dbReference type="InterPro" id="IPR000580">
    <property type="entry name" value="TSC22/Bun"/>
</dbReference>
<dbReference type="PROSITE" id="PS01289">
    <property type="entry name" value="TSC22"/>
    <property type="match status" value="1"/>
</dbReference>
<name>A0AAW0T9A1_SCYPA</name>
<evidence type="ECO:0000256" key="5">
    <source>
        <dbReference type="ARBA" id="ARBA00023015"/>
    </source>
</evidence>
<feature type="region of interest" description="Disordered" evidence="9">
    <location>
        <begin position="425"/>
        <end position="513"/>
    </location>
</feature>
<dbReference type="AlphaFoldDB" id="A0AAW0T9A1"/>
<feature type="compositionally biased region" description="Low complexity" evidence="9">
    <location>
        <begin position="442"/>
        <end position="475"/>
    </location>
</feature>
<feature type="compositionally biased region" description="Low complexity" evidence="9">
    <location>
        <begin position="306"/>
        <end position="330"/>
    </location>
</feature>
<evidence type="ECO:0000256" key="3">
    <source>
        <dbReference type="ARBA" id="ARBA00007908"/>
    </source>
</evidence>
<feature type="region of interest" description="Disordered" evidence="9">
    <location>
        <begin position="111"/>
        <end position="411"/>
    </location>
</feature>
<dbReference type="EMBL" id="JARAKH010000036">
    <property type="protein sequence ID" value="KAK8383948.1"/>
    <property type="molecule type" value="Genomic_DNA"/>
</dbReference>
<keyword evidence="6" id="KW-0804">Transcription</keyword>
<feature type="compositionally biased region" description="Low complexity" evidence="9">
    <location>
        <begin position="400"/>
        <end position="411"/>
    </location>
</feature>
<dbReference type="Pfam" id="PF01166">
    <property type="entry name" value="TSC22"/>
    <property type="match status" value="1"/>
</dbReference>
<keyword evidence="4" id="KW-0963">Cytoplasm</keyword>
<evidence type="ECO:0000256" key="8">
    <source>
        <dbReference type="SAM" id="Coils"/>
    </source>
</evidence>
<feature type="coiled-coil region" evidence="8">
    <location>
        <begin position="533"/>
        <end position="560"/>
    </location>
</feature>
<evidence type="ECO:0000313" key="10">
    <source>
        <dbReference type="EMBL" id="KAK8383948.1"/>
    </source>
</evidence>
<protein>
    <submittedName>
        <fullName evidence="10">Uncharacterized protein</fullName>
    </submittedName>
</protein>
<feature type="compositionally biased region" description="Low complexity" evidence="9">
    <location>
        <begin position="209"/>
        <end position="236"/>
    </location>
</feature>
<accession>A0AAW0T9A1</accession>
<dbReference type="CDD" id="cd21936">
    <property type="entry name" value="ZIP_TSC22D"/>
    <property type="match status" value="1"/>
</dbReference>
<dbReference type="Proteomes" id="UP001487740">
    <property type="component" value="Unassembled WGS sequence"/>
</dbReference>
<evidence type="ECO:0000256" key="2">
    <source>
        <dbReference type="ARBA" id="ARBA00004496"/>
    </source>
</evidence>
<dbReference type="SUPFAM" id="SSF58026">
    <property type="entry name" value="Delta-sleep-inducing peptide immunoreactive peptide"/>
    <property type="match status" value="1"/>
</dbReference>
<comment type="similarity">
    <text evidence="3">Belongs to the TSC-22/Dip/Bun family.</text>
</comment>
<dbReference type="PANTHER" id="PTHR46745:SF1">
    <property type="entry name" value="TSC22 DOMAIN FAMILY PROTEIN 1"/>
    <property type="match status" value="1"/>
</dbReference>
<keyword evidence="7" id="KW-0539">Nucleus</keyword>